<dbReference type="RefSeq" id="WP_126916573.1">
    <property type="nucleotide sequence ID" value="NZ_CP034587.1"/>
</dbReference>
<dbReference type="GO" id="GO:0003677">
    <property type="term" value="F:DNA binding"/>
    <property type="evidence" value="ECO:0007669"/>
    <property type="project" value="InterPro"/>
</dbReference>
<dbReference type="Proteomes" id="UP000267900">
    <property type="component" value="Chromosome"/>
</dbReference>
<dbReference type="CDD" id="cd00093">
    <property type="entry name" value="HTH_XRE"/>
    <property type="match status" value="1"/>
</dbReference>
<dbReference type="Pfam" id="PF13560">
    <property type="entry name" value="HTH_31"/>
    <property type="match status" value="1"/>
</dbReference>
<dbReference type="AlphaFoldDB" id="A0A3S9PNY7"/>
<dbReference type="PROSITE" id="PS50943">
    <property type="entry name" value="HTH_CROC1"/>
    <property type="match status" value="1"/>
</dbReference>
<evidence type="ECO:0000256" key="2">
    <source>
        <dbReference type="ARBA" id="ARBA00022840"/>
    </source>
</evidence>
<dbReference type="Gene3D" id="1.10.260.40">
    <property type="entry name" value="lambda repressor-like DNA-binding domains"/>
    <property type="match status" value="1"/>
</dbReference>
<accession>A0A3S9PNY7</accession>
<keyword evidence="6" id="KW-1185">Reference proteome</keyword>
<dbReference type="InterPro" id="IPR007111">
    <property type="entry name" value="NACHT_NTPase"/>
</dbReference>
<reference evidence="5 6" key="1">
    <citation type="submission" date="2018-12" db="EMBL/GenBank/DDBJ databases">
        <title>The whole draft genome of Streptomyce luteoverticillatus CGMCC 15060.</title>
        <authorList>
            <person name="Feng Z."/>
            <person name="Chen G."/>
            <person name="Zhang J."/>
            <person name="Zhu H."/>
            <person name="Yu X."/>
            <person name="Zhang W."/>
            <person name="Zhang X."/>
        </authorList>
    </citation>
    <scope>NUCLEOTIDE SEQUENCE [LARGE SCALE GENOMIC DNA]</scope>
    <source>
        <strain evidence="5 6">CGMCC 15060</strain>
    </source>
</reference>
<dbReference type="InterPro" id="IPR027417">
    <property type="entry name" value="P-loop_NTPase"/>
</dbReference>
<dbReference type="SUPFAM" id="SSF47413">
    <property type="entry name" value="lambda repressor-like DNA-binding domains"/>
    <property type="match status" value="1"/>
</dbReference>
<evidence type="ECO:0000259" key="3">
    <source>
        <dbReference type="PROSITE" id="PS50837"/>
    </source>
</evidence>
<sequence length="928" mass="102560">MGADSGALGELAARLRRLRFERGLTHVALERRARLGHTTVSQTLNGRKVPTEGTVVALAKALGADPGPLLVLRERAAEEIVEAAVRADDIPFEERYCRYVVERHSGLTVVGLDLRGSHAASWPLEPAYVSLELTSRRDGSLTVVERAEKALAGQQRALIRGLAGSGKTTLVQWLAVTSARRGSIPFVIPLRRLDLKSAPPAPDRFLEAIRCPLAATQPSHWADRVLTNGRGLLLVDGIDEVPAHRREETKEWLRDLIAAYPRSTFLVTTRPTAVPERWLEAAGFAELTVRPMNRKDVLVFATRWHTAAGTEPELEERFKDAVRAQRSLAQLATTPLMCALLCALHRDRRGRLPRSRMELYEAALAMLLGRRDDERGIEAPEGISLTQHEAVQLLQRLAYWLIRNSQAEMGENIALVVLEDVLPAMPTVAGQGDARQILTHLVSRCGLLRRPTADTIDFVHRTFQDYLGAKAVVEGHDLGLLVRNAHDDQWEDVVRMAVAHARPAERATLLRQLVARGDQAGDHRTRLHLLAMACLEQATELDPEVRATVEERAAALLPPRGYAEAQKLAMVGPVILDLLPGPQGLSEKEAEAVVHTAADVGGDAALTLLKRYRGCRGPRVISALSARWDSFDTGEFAEEILNHLPTDCTITVRSRAGLELAPNLPQKSDIRFFGDLSAEEILAVVDPDRLTSIILSANLRLSDVAFLRRLPKLRSLSLLGCSEITDLSPLDGLPLTELMINDTRPHDLRRVAELPELEELNLDLPVRRSHTSSLPAMPKLRRLYVWQQNASRSLTGLDAFDGLEFLAINAPRFPDADREELTRLPRLTRLVIVEQDMPRLAIAPVLPQVRELTLLSPSHPVDLTPVGKLFPGLRLLRLSCHWPHQTVVDLSPLATAEPLDIVIAEAKEVLNLDLFPPGKVTIAPGPRY</sequence>
<protein>
    <submittedName>
        <fullName evidence="5">NACHT domain-containing protein</fullName>
    </submittedName>
</protein>
<dbReference type="Gene3D" id="3.40.50.300">
    <property type="entry name" value="P-loop containing nucleotide triphosphate hydrolases"/>
    <property type="match status" value="1"/>
</dbReference>
<keyword evidence="2" id="KW-0067">ATP-binding</keyword>
<dbReference type="SUPFAM" id="SSF52540">
    <property type="entry name" value="P-loop containing nucleoside triphosphate hydrolases"/>
    <property type="match status" value="1"/>
</dbReference>
<evidence type="ECO:0000313" key="6">
    <source>
        <dbReference type="Proteomes" id="UP000267900"/>
    </source>
</evidence>
<dbReference type="SMART" id="SM00530">
    <property type="entry name" value="HTH_XRE"/>
    <property type="match status" value="1"/>
</dbReference>
<dbReference type="GO" id="GO:0005524">
    <property type="term" value="F:ATP binding"/>
    <property type="evidence" value="ECO:0007669"/>
    <property type="project" value="UniProtKB-KW"/>
</dbReference>
<keyword evidence="1" id="KW-0547">Nucleotide-binding</keyword>
<evidence type="ECO:0000259" key="4">
    <source>
        <dbReference type="PROSITE" id="PS50943"/>
    </source>
</evidence>
<dbReference type="InterPro" id="IPR032675">
    <property type="entry name" value="LRR_dom_sf"/>
</dbReference>
<dbReference type="EMBL" id="CP034587">
    <property type="protein sequence ID" value="AZQ74070.1"/>
    <property type="molecule type" value="Genomic_DNA"/>
</dbReference>
<name>A0A3S9PNY7_STRLT</name>
<dbReference type="PANTHER" id="PTHR46844">
    <property type="entry name" value="SLR5058 PROTEIN"/>
    <property type="match status" value="1"/>
</dbReference>
<feature type="domain" description="HTH cro/C1-type" evidence="4">
    <location>
        <begin position="15"/>
        <end position="69"/>
    </location>
</feature>
<dbReference type="Gene3D" id="3.80.10.10">
    <property type="entry name" value="Ribonuclease Inhibitor"/>
    <property type="match status" value="1"/>
</dbReference>
<dbReference type="Pfam" id="PF05729">
    <property type="entry name" value="NACHT"/>
    <property type="match status" value="1"/>
</dbReference>
<proteinExistence type="predicted"/>
<dbReference type="SUPFAM" id="SSF52058">
    <property type="entry name" value="L domain-like"/>
    <property type="match status" value="1"/>
</dbReference>
<dbReference type="PROSITE" id="PS50837">
    <property type="entry name" value="NACHT"/>
    <property type="match status" value="1"/>
</dbReference>
<evidence type="ECO:0000256" key="1">
    <source>
        <dbReference type="ARBA" id="ARBA00022741"/>
    </source>
</evidence>
<dbReference type="PANTHER" id="PTHR46844:SF1">
    <property type="entry name" value="SLR5058 PROTEIN"/>
    <property type="match status" value="1"/>
</dbReference>
<evidence type="ECO:0000313" key="5">
    <source>
        <dbReference type="EMBL" id="AZQ74070.1"/>
    </source>
</evidence>
<dbReference type="InterPro" id="IPR010982">
    <property type="entry name" value="Lambda_DNA-bd_dom_sf"/>
</dbReference>
<feature type="domain" description="NACHT" evidence="3">
    <location>
        <begin position="155"/>
        <end position="474"/>
    </location>
</feature>
<dbReference type="InterPro" id="IPR001387">
    <property type="entry name" value="Cro/C1-type_HTH"/>
</dbReference>
<gene>
    <name evidence="5" type="ORF">EKH77_25140</name>
</gene>
<organism evidence="5 6">
    <name type="scientific">Streptomyces luteoverticillatus</name>
    <name type="common">Streptoverticillium luteoverticillatus</name>
    <dbReference type="NCBI Taxonomy" id="66425"/>
    <lineage>
        <taxon>Bacteria</taxon>
        <taxon>Bacillati</taxon>
        <taxon>Actinomycetota</taxon>
        <taxon>Actinomycetes</taxon>
        <taxon>Kitasatosporales</taxon>
        <taxon>Streptomycetaceae</taxon>
        <taxon>Streptomyces</taxon>
    </lineage>
</organism>
<dbReference type="OrthoDB" id="135105at2"/>